<gene>
    <name evidence="8" type="primary">rfbD</name>
    <name evidence="8" type="ORF">NC803_04075</name>
    <name evidence="9" type="ORF">NC856_03855</name>
</gene>
<comment type="function">
    <text evidence="6">Catalyzes the reduction of dTDP-6-deoxy-L-lyxo-4-hexulose to yield dTDP-L-rhamnose.</text>
</comment>
<evidence type="ECO:0000256" key="2">
    <source>
        <dbReference type="ARBA" id="ARBA00010944"/>
    </source>
</evidence>
<dbReference type="PANTHER" id="PTHR10491:SF4">
    <property type="entry name" value="METHIONINE ADENOSYLTRANSFERASE 2 SUBUNIT BETA"/>
    <property type="match status" value="1"/>
</dbReference>
<dbReference type="PANTHER" id="PTHR10491">
    <property type="entry name" value="DTDP-4-DEHYDRORHAMNOSE REDUCTASE"/>
    <property type="match status" value="1"/>
</dbReference>
<comment type="pathway">
    <text evidence="1 6">Carbohydrate biosynthesis; dTDP-L-rhamnose biosynthesis.</text>
</comment>
<dbReference type="GO" id="GO:0019305">
    <property type="term" value="P:dTDP-rhamnose biosynthetic process"/>
    <property type="evidence" value="ECO:0007669"/>
    <property type="project" value="TreeGrafter"/>
</dbReference>
<keyword evidence="6" id="KW-0521">NADP</keyword>
<evidence type="ECO:0000313" key="10">
    <source>
        <dbReference type="Proteomes" id="UP001165568"/>
    </source>
</evidence>
<evidence type="ECO:0000256" key="4">
    <source>
        <dbReference type="ARBA" id="ARBA00017099"/>
    </source>
</evidence>
<feature type="domain" description="RmlD-like substrate binding" evidence="7">
    <location>
        <begin position="1"/>
        <end position="282"/>
    </location>
</feature>
<dbReference type="FunFam" id="3.40.50.720:FF:000159">
    <property type="entry name" value="dTDP-4-dehydrorhamnose reductase"/>
    <property type="match status" value="1"/>
</dbReference>
<evidence type="ECO:0000256" key="1">
    <source>
        <dbReference type="ARBA" id="ARBA00004781"/>
    </source>
</evidence>
<name>A0AA41XWA6_9GAMM</name>
<comment type="cofactor">
    <cofactor evidence="6">
        <name>Mg(2+)</name>
        <dbReference type="ChEBI" id="CHEBI:18420"/>
    </cofactor>
    <text evidence="6">Binds 1 Mg(2+) ion per monomer.</text>
</comment>
<sequence length="283" mass="31523">MKILLTGAKGQLGRCFQDRLPPEWEIQATDADELDITDIEQVRQAVEQFQPDTIVNAAAYTAVDKAESEPLLAELINVTGPANLATVAHENKIRLVHVSTDYVFDGKATHPYTENSPTNPLSVYGRTKLAGEQAVMKAASDSIIVRTAWVFSEYGNNFVKTMIRLAKERDKLSIVSDQRGCPSYAGDIALAIITLLQQQAEKGIYHYCGDEEVSWYEFTKVIFNIAKKKGVIKSIPSLAPITTQQYPTPANRPSYSSLNCSKIRKLNIVLSDWENRLKDIITE</sequence>
<proteinExistence type="inferred from homology"/>
<dbReference type="CDD" id="cd05254">
    <property type="entry name" value="dTDP_HR_like_SDR_e"/>
    <property type="match status" value="1"/>
</dbReference>
<dbReference type="Gene3D" id="3.40.50.720">
    <property type="entry name" value="NAD(P)-binding Rossmann-like Domain"/>
    <property type="match status" value="1"/>
</dbReference>
<comment type="similarity">
    <text evidence="2 6">Belongs to the dTDP-4-dehydrorhamnose reductase family.</text>
</comment>
<evidence type="ECO:0000256" key="5">
    <source>
        <dbReference type="ARBA" id="ARBA00048200"/>
    </source>
</evidence>
<dbReference type="RefSeq" id="WP_264089118.1">
    <property type="nucleotide sequence ID" value="NZ_JAMPJT010000002.1"/>
</dbReference>
<evidence type="ECO:0000259" key="7">
    <source>
        <dbReference type="Pfam" id="PF04321"/>
    </source>
</evidence>
<dbReference type="AlphaFoldDB" id="A0AA41XWA6"/>
<dbReference type="InterPro" id="IPR005913">
    <property type="entry name" value="dTDP_dehydrorham_reduct"/>
</dbReference>
<evidence type="ECO:0000313" key="8">
    <source>
        <dbReference type="EMBL" id="MCV9878025.1"/>
    </source>
</evidence>
<dbReference type="Proteomes" id="UP001165569">
    <property type="component" value="Unassembled WGS sequence"/>
</dbReference>
<dbReference type="InterPro" id="IPR036291">
    <property type="entry name" value="NAD(P)-bd_dom_sf"/>
</dbReference>
<organism evidence="8 11">
    <name type="scientific">Brenneria izbisi</name>
    <dbReference type="NCBI Taxonomy" id="2939450"/>
    <lineage>
        <taxon>Bacteria</taxon>
        <taxon>Pseudomonadati</taxon>
        <taxon>Pseudomonadota</taxon>
        <taxon>Gammaproteobacteria</taxon>
        <taxon>Enterobacterales</taxon>
        <taxon>Pectobacteriaceae</taxon>
        <taxon>Brenneria</taxon>
    </lineage>
</organism>
<keyword evidence="6 8" id="KW-0560">Oxidoreductase</keyword>
<dbReference type="EMBL" id="JAMPJT010000002">
    <property type="protein sequence ID" value="MCV9878025.1"/>
    <property type="molecule type" value="Genomic_DNA"/>
</dbReference>
<dbReference type="Proteomes" id="UP001165568">
    <property type="component" value="Unassembled WGS sequence"/>
</dbReference>
<dbReference type="SUPFAM" id="SSF51735">
    <property type="entry name" value="NAD(P)-binding Rossmann-fold domains"/>
    <property type="match status" value="1"/>
</dbReference>
<dbReference type="InterPro" id="IPR029903">
    <property type="entry name" value="RmlD-like-bd"/>
</dbReference>
<dbReference type="GO" id="GO:0005829">
    <property type="term" value="C:cytosol"/>
    <property type="evidence" value="ECO:0007669"/>
    <property type="project" value="TreeGrafter"/>
</dbReference>
<keyword evidence="10" id="KW-1185">Reference proteome</keyword>
<reference evidence="8" key="1">
    <citation type="submission" date="2022-04" db="EMBL/GenBank/DDBJ databases">
        <title>Brenneria sp. isolated from walnut trees in Serbia.</title>
        <authorList>
            <person name="Gasic K."/>
            <person name="Zlatkovic N."/>
            <person name="Kuzmanovic N."/>
        </authorList>
    </citation>
    <scope>NUCLEOTIDE SEQUENCE</scope>
    <source>
        <strain evidence="9">KBI 423</strain>
        <strain evidence="8">KBI 447</strain>
    </source>
</reference>
<comment type="caution">
    <text evidence="8">The sequence shown here is derived from an EMBL/GenBank/DDBJ whole genome shotgun (WGS) entry which is preliminary data.</text>
</comment>
<dbReference type="Pfam" id="PF04321">
    <property type="entry name" value="RmlD_sub_bind"/>
    <property type="match status" value="1"/>
</dbReference>
<dbReference type="EC" id="1.1.1.133" evidence="3 6"/>
<dbReference type="GO" id="GO:0008831">
    <property type="term" value="F:dTDP-4-dehydrorhamnose reductase activity"/>
    <property type="evidence" value="ECO:0007669"/>
    <property type="project" value="UniProtKB-EC"/>
</dbReference>
<evidence type="ECO:0000256" key="6">
    <source>
        <dbReference type="RuleBase" id="RU364082"/>
    </source>
</evidence>
<evidence type="ECO:0000313" key="9">
    <source>
        <dbReference type="EMBL" id="MCV9881411.1"/>
    </source>
</evidence>
<dbReference type="NCBIfam" id="TIGR01214">
    <property type="entry name" value="rmlD"/>
    <property type="match status" value="1"/>
</dbReference>
<evidence type="ECO:0000313" key="11">
    <source>
        <dbReference type="Proteomes" id="UP001165569"/>
    </source>
</evidence>
<accession>A0AA41XWA6</accession>
<protein>
    <recommendedName>
        <fullName evidence="4 6">dTDP-4-dehydrorhamnose reductase</fullName>
        <ecNumber evidence="3 6">1.1.1.133</ecNumber>
    </recommendedName>
</protein>
<evidence type="ECO:0000256" key="3">
    <source>
        <dbReference type="ARBA" id="ARBA00012929"/>
    </source>
</evidence>
<dbReference type="Gene3D" id="3.90.25.10">
    <property type="entry name" value="UDP-galactose 4-epimerase, domain 1"/>
    <property type="match status" value="1"/>
</dbReference>
<dbReference type="EMBL" id="JAMPJU010000002">
    <property type="protein sequence ID" value="MCV9881411.1"/>
    <property type="molecule type" value="Genomic_DNA"/>
</dbReference>
<comment type="catalytic activity">
    <reaction evidence="5 6">
        <text>dTDP-beta-L-rhamnose + NADP(+) = dTDP-4-dehydro-beta-L-rhamnose + NADPH + H(+)</text>
        <dbReference type="Rhea" id="RHEA:21796"/>
        <dbReference type="ChEBI" id="CHEBI:15378"/>
        <dbReference type="ChEBI" id="CHEBI:57510"/>
        <dbReference type="ChEBI" id="CHEBI:57783"/>
        <dbReference type="ChEBI" id="CHEBI:58349"/>
        <dbReference type="ChEBI" id="CHEBI:62830"/>
        <dbReference type="EC" id="1.1.1.133"/>
    </reaction>
</comment>